<feature type="domain" description="DUF4166" evidence="1">
    <location>
        <begin position="35"/>
        <end position="209"/>
    </location>
</feature>
<dbReference type="Proteomes" id="UP000216991">
    <property type="component" value="Unassembled WGS sequence"/>
</dbReference>
<evidence type="ECO:0000259" key="1">
    <source>
        <dbReference type="Pfam" id="PF13761"/>
    </source>
</evidence>
<evidence type="ECO:0000313" key="2">
    <source>
        <dbReference type="EMBL" id="OYQ25781.1"/>
    </source>
</evidence>
<organism evidence="2 3">
    <name type="scientific">Sandarakinorhabdus cyanobacteriorum</name>
    <dbReference type="NCBI Taxonomy" id="1981098"/>
    <lineage>
        <taxon>Bacteria</taxon>
        <taxon>Pseudomonadati</taxon>
        <taxon>Pseudomonadota</taxon>
        <taxon>Alphaproteobacteria</taxon>
        <taxon>Sphingomonadales</taxon>
        <taxon>Sphingosinicellaceae</taxon>
        <taxon>Sandarakinorhabdus</taxon>
    </lineage>
</organism>
<dbReference type="AlphaFoldDB" id="A0A255Y9C6"/>
<evidence type="ECO:0000313" key="3">
    <source>
        <dbReference type="Proteomes" id="UP000216991"/>
    </source>
</evidence>
<sequence length="223" mass="23308">MAPTPAAAPPATAPPAAPLADPRFRRLLGAGWAALPAAVRQRFGKRLGPGQSANYAGEVVLCRMNLAGWLLAQAARLIGAPLPLDRGGGVAAVVSVTEDGASGGQVWTRVYARARGFPQVIHSAKRFAGPTGLEEYLGGGVAIALGVSPIAGGIRFASDHYVLLLGGRRLRLPALLSPGRLTIDHVDCGDGSFLFSLALHHPLLGELIHLISRFHDMKETSHD</sequence>
<dbReference type="OrthoDB" id="8844917at2"/>
<accession>A0A255Y9C6</accession>
<gene>
    <name evidence="2" type="ORF">CHU93_13595</name>
</gene>
<dbReference type="EMBL" id="NOXT01000121">
    <property type="protein sequence ID" value="OYQ25781.1"/>
    <property type="molecule type" value="Genomic_DNA"/>
</dbReference>
<name>A0A255Y9C6_9SPHN</name>
<dbReference type="Pfam" id="PF13761">
    <property type="entry name" value="DUF4166"/>
    <property type="match status" value="1"/>
</dbReference>
<proteinExistence type="predicted"/>
<keyword evidence="3" id="KW-1185">Reference proteome</keyword>
<reference evidence="2 3" key="1">
    <citation type="submission" date="2017-07" db="EMBL/GenBank/DDBJ databases">
        <title>Sandarakinorhabdus cyanobacteriorum sp. nov., a novel bacterium isolated from cyanobacterial aggregates in a eutrophic lake.</title>
        <authorList>
            <person name="Cai H."/>
        </authorList>
    </citation>
    <scope>NUCLEOTIDE SEQUENCE [LARGE SCALE GENOMIC DNA]</scope>
    <source>
        <strain evidence="2 3">TH057</strain>
    </source>
</reference>
<protein>
    <recommendedName>
        <fullName evidence="1">DUF4166 domain-containing protein</fullName>
    </recommendedName>
</protein>
<comment type="caution">
    <text evidence="2">The sequence shown here is derived from an EMBL/GenBank/DDBJ whole genome shotgun (WGS) entry which is preliminary data.</text>
</comment>
<dbReference type="InterPro" id="IPR025311">
    <property type="entry name" value="DUF4166"/>
</dbReference>